<dbReference type="SUPFAM" id="SSF102588">
    <property type="entry name" value="LmbE-like"/>
    <property type="match status" value="1"/>
</dbReference>
<dbReference type="PATRIC" id="fig|1441923.3.peg.3211"/>
<dbReference type="Gene3D" id="3.40.50.10320">
    <property type="entry name" value="LmbE-like"/>
    <property type="match status" value="1"/>
</dbReference>
<proteinExistence type="predicted"/>
<dbReference type="Proteomes" id="UP000037712">
    <property type="component" value="Unassembled WGS sequence"/>
</dbReference>
<dbReference type="InterPro" id="IPR024078">
    <property type="entry name" value="LmbE-like_dom_sf"/>
</dbReference>
<evidence type="ECO:0000256" key="1">
    <source>
        <dbReference type="ARBA" id="ARBA00022833"/>
    </source>
</evidence>
<dbReference type="AlphaFoldDB" id="A0A0M8PI74"/>
<reference evidence="2 3" key="1">
    <citation type="journal article" date="2015" name="Genome Announc.">
        <title>Draft Genome Sequence of Rhodococcus rhodochrous Strain KG-21, a Soil Isolate from Oil Fields of Krishna-Godavari Basin, India.</title>
        <authorList>
            <person name="Dawar C."/>
            <person name="Aggarwal R.K."/>
        </authorList>
    </citation>
    <scope>NUCLEOTIDE SEQUENCE [LARGE SCALE GENOMIC DNA]</scope>
    <source>
        <strain evidence="2 3">KG-21</strain>
    </source>
</reference>
<comment type="caution">
    <text evidence="2">The sequence shown here is derived from an EMBL/GenBank/DDBJ whole genome shotgun (WGS) entry which is preliminary data.</text>
</comment>
<reference evidence="3" key="2">
    <citation type="submission" date="2015-01" db="EMBL/GenBank/DDBJ databases">
        <title>Draft genome sequence of potential hydrocarbon metabolising strain of Rhodococcus rhodochrous.</title>
        <authorList>
            <person name="Aggarwal R.K."/>
            <person name="Dawar C."/>
        </authorList>
    </citation>
    <scope>NUCLEOTIDE SEQUENCE [LARGE SCALE GENOMIC DNA]</scope>
    <source>
        <strain evidence="3">KG-21</strain>
    </source>
</reference>
<gene>
    <name evidence="2" type="ORF">Z051_14675</name>
</gene>
<keyword evidence="1" id="KW-0862">Zinc</keyword>
<dbReference type="RefSeq" id="WP_054373325.1">
    <property type="nucleotide sequence ID" value="NZ_AZYO01000037.1"/>
</dbReference>
<organism evidence="2 3">
    <name type="scientific">Rhodococcus rhodochrous KG-21</name>
    <dbReference type="NCBI Taxonomy" id="1441923"/>
    <lineage>
        <taxon>Bacteria</taxon>
        <taxon>Bacillati</taxon>
        <taxon>Actinomycetota</taxon>
        <taxon>Actinomycetes</taxon>
        <taxon>Mycobacteriales</taxon>
        <taxon>Nocardiaceae</taxon>
        <taxon>Rhodococcus</taxon>
    </lineage>
</organism>
<accession>A0A0M8PI74</accession>
<dbReference type="GO" id="GO:0016137">
    <property type="term" value="P:glycoside metabolic process"/>
    <property type="evidence" value="ECO:0007669"/>
    <property type="project" value="UniProtKB-ARBA"/>
</dbReference>
<sequence>MQYVSVLVCFHAHPDDEVFTTGGVMRLAADAGHRVVLVVATDGAAGEVPDGLLGPGESLAQRRRAELEASAEALGVARLVPLGYADSGMAGTPRNSDPAAFCNVDVEAAAARLATVLEEESADVVTIYDPNGGYGHPDHVQVHRVGARAQELTAHPSVYEAAMNRDHIRRLLAAAPEMGPDAAPPDLDTFGLPEAEITTTIDVSATIPAKRAAMLAHASQVGDFGPMLAMTPEQLASAFGLEWFRRRGAEQALREHALPL</sequence>
<protein>
    <submittedName>
        <fullName evidence="2">GlcNAc-PI de-N-acetylase</fullName>
    </submittedName>
</protein>
<dbReference type="EMBL" id="AZYO01000037">
    <property type="protein sequence ID" value="KOS55435.1"/>
    <property type="molecule type" value="Genomic_DNA"/>
</dbReference>
<evidence type="ECO:0000313" key="3">
    <source>
        <dbReference type="Proteomes" id="UP000037712"/>
    </source>
</evidence>
<dbReference type="PANTHER" id="PTHR12993:SF26">
    <property type="entry name" value="1D-MYO-INOSITOL 2-ACETAMIDO-2-DEOXY-ALPHA-D-GLUCOPYRANOSIDE DEACETYLASE"/>
    <property type="match status" value="1"/>
</dbReference>
<name>A0A0M8PI74_RHORH</name>
<dbReference type="InterPro" id="IPR003737">
    <property type="entry name" value="GlcNAc_PI_deacetylase-related"/>
</dbReference>
<evidence type="ECO:0000313" key="2">
    <source>
        <dbReference type="EMBL" id="KOS55435.1"/>
    </source>
</evidence>
<dbReference type="GO" id="GO:0016811">
    <property type="term" value="F:hydrolase activity, acting on carbon-nitrogen (but not peptide) bonds, in linear amides"/>
    <property type="evidence" value="ECO:0007669"/>
    <property type="project" value="TreeGrafter"/>
</dbReference>
<dbReference type="PANTHER" id="PTHR12993">
    <property type="entry name" value="N-ACETYLGLUCOSAMINYL-PHOSPHATIDYLINOSITOL DE-N-ACETYLASE-RELATED"/>
    <property type="match status" value="1"/>
</dbReference>
<dbReference type="Pfam" id="PF02585">
    <property type="entry name" value="PIG-L"/>
    <property type="match status" value="1"/>
</dbReference>